<organism evidence="2 3">
    <name type="scientific">Geodia barretti</name>
    <name type="common">Barrett's horny sponge</name>
    <dbReference type="NCBI Taxonomy" id="519541"/>
    <lineage>
        <taxon>Eukaryota</taxon>
        <taxon>Metazoa</taxon>
        <taxon>Porifera</taxon>
        <taxon>Demospongiae</taxon>
        <taxon>Heteroscleromorpha</taxon>
        <taxon>Tetractinellida</taxon>
        <taxon>Astrophorina</taxon>
        <taxon>Geodiidae</taxon>
        <taxon>Geodia</taxon>
    </lineage>
</organism>
<dbReference type="EMBL" id="CASHTH010004402">
    <property type="protein sequence ID" value="CAI8056859.1"/>
    <property type="molecule type" value="Genomic_DNA"/>
</dbReference>
<gene>
    <name evidence="2" type="ORF">GBAR_LOCUS30966</name>
</gene>
<dbReference type="Proteomes" id="UP001174909">
    <property type="component" value="Unassembled WGS sequence"/>
</dbReference>
<dbReference type="InterPro" id="IPR000092">
    <property type="entry name" value="Polyprenyl_synt"/>
</dbReference>
<evidence type="ECO:0000313" key="3">
    <source>
        <dbReference type="Proteomes" id="UP001174909"/>
    </source>
</evidence>
<reference evidence="2" key="1">
    <citation type="submission" date="2023-03" db="EMBL/GenBank/DDBJ databases">
        <authorList>
            <person name="Steffen K."/>
            <person name="Cardenas P."/>
        </authorList>
    </citation>
    <scope>NUCLEOTIDE SEQUENCE</scope>
</reference>
<keyword evidence="3" id="KW-1185">Reference proteome</keyword>
<dbReference type="PANTHER" id="PTHR12001:SF86">
    <property type="entry name" value="GERANYLGERANYL DIPHOSPHATE SYNTHASE"/>
    <property type="match status" value="1"/>
</dbReference>
<proteinExistence type="inferred from homology"/>
<comment type="caution">
    <text evidence="2">The sequence shown here is derived from an EMBL/GenBank/DDBJ whole genome shotgun (WGS) entry which is preliminary data.</text>
</comment>
<dbReference type="AlphaFoldDB" id="A0AA35XGR0"/>
<dbReference type="Gene3D" id="1.10.600.10">
    <property type="entry name" value="Farnesyl Diphosphate Synthase"/>
    <property type="match status" value="1"/>
</dbReference>
<evidence type="ECO:0000313" key="2">
    <source>
        <dbReference type="EMBL" id="CAI8056859.1"/>
    </source>
</evidence>
<evidence type="ECO:0000256" key="1">
    <source>
        <dbReference type="RuleBase" id="RU004466"/>
    </source>
</evidence>
<sequence>MVASFVEIHDDIQGGHPTRNDRDAVWWVWGPAQAINAGDGMHALARLTILDLQRLGVAADSTFRAMQILDHASLAMCEGRFKDIEAQERIDMSVDKYVEMAREKSGSLMSGAFQLGALIGSGGDEKTTEAFGAAGKELGVSMQVADDIHDLFANDNGRDGAAPTSEEVMNKKKLLPVVYALENAGPSERRRLGDVYFKRVLQPSDVAEVRKLVEELGGRERATEAVRGHRQAAMRAIAGIHLAADGLSAVETFADALTYAR</sequence>
<comment type="similarity">
    <text evidence="1">Belongs to the FPP/GGPP synthase family.</text>
</comment>
<dbReference type="InterPro" id="IPR008949">
    <property type="entry name" value="Isoprenoid_synthase_dom_sf"/>
</dbReference>
<protein>
    <submittedName>
        <fullName evidence="2">Geranylgeranyl diphosphate synthase</fullName>
    </submittedName>
</protein>
<dbReference type="Pfam" id="PF00348">
    <property type="entry name" value="polyprenyl_synt"/>
    <property type="match status" value="1"/>
</dbReference>
<accession>A0AA35XGR0</accession>
<dbReference type="PANTHER" id="PTHR12001">
    <property type="entry name" value="GERANYLGERANYL PYROPHOSPHATE SYNTHASE"/>
    <property type="match status" value="1"/>
</dbReference>
<name>A0AA35XGR0_GEOBA</name>
<dbReference type="GO" id="GO:0004659">
    <property type="term" value="F:prenyltransferase activity"/>
    <property type="evidence" value="ECO:0007669"/>
    <property type="project" value="InterPro"/>
</dbReference>
<dbReference type="GO" id="GO:0008299">
    <property type="term" value="P:isoprenoid biosynthetic process"/>
    <property type="evidence" value="ECO:0007669"/>
    <property type="project" value="InterPro"/>
</dbReference>
<keyword evidence="1" id="KW-0808">Transferase</keyword>
<dbReference type="SUPFAM" id="SSF48576">
    <property type="entry name" value="Terpenoid synthases"/>
    <property type="match status" value="1"/>
</dbReference>